<organism evidence="2 3">
    <name type="scientific">Lymnaea stagnalis</name>
    <name type="common">Great pond snail</name>
    <name type="synonym">Helix stagnalis</name>
    <dbReference type="NCBI Taxonomy" id="6523"/>
    <lineage>
        <taxon>Eukaryota</taxon>
        <taxon>Metazoa</taxon>
        <taxon>Spiralia</taxon>
        <taxon>Lophotrochozoa</taxon>
        <taxon>Mollusca</taxon>
        <taxon>Gastropoda</taxon>
        <taxon>Heterobranchia</taxon>
        <taxon>Euthyneura</taxon>
        <taxon>Panpulmonata</taxon>
        <taxon>Hygrophila</taxon>
        <taxon>Lymnaeoidea</taxon>
        <taxon>Lymnaeidae</taxon>
        <taxon>Lymnaea</taxon>
    </lineage>
</organism>
<dbReference type="AlphaFoldDB" id="A0AAV2HQR6"/>
<comment type="caution">
    <text evidence="2">The sequence shown here is derived from an EMBL/GenBank/DDBJ whole genome shotgun (WGS) entry which is preliminary data.</text>
</comment>
<gene>
    <name evidence="2" type="ORF">GSLYS_00009803001</name>
</gene>
<accession>A0AAV2HQR6</accession>
<sequence>MWLQIISLAAVVSAVRGMCFGVPLLQQPAACPDTMVYYSQLCICIEPKYKDRLQEIGSFRQLPMMTNNYMDTTDTFKNKLDALRHRLTASLPDMANHGHGSSIGDVRTPLVMFPDRFFLPSTSLSNLYNQVPRSWRIGGLLESWSNDALAASEIPTVNAGGVFSPATSGWGTGVNDLSTLSLMDRLHTLRSLWRDATQAAADNRLGDAAQEQEFLKHLPHTGISPDTARSYFPGLGFPDSTRPAQTGYKKIDLQAASGAKKELDAAQQRNSLKEPIRRNNSFLRSIMRLQGPSTTA</sequence>
<feature type="signal peptide" evidence="1">
    <location>
        <begin position="1"/>
        <end position="17"/>
    </location>
</feature>
<name>A0AAV2HQR6_LYMST</name>
<reference evidence="2 3" key="1">
    <citation type="submission" date="2024-04" db="EMBL/GenBank/DDBJ databases">
        <authorList>
            <consortium name="Genoscope - CEA"/>
            <person name="William W."/>
        </authorList>
    </citation>
    <scope>NUCLEOTIDE SEQUENCE [LARGE SCALE GENOMIC DNA]</scope>
</reference>
<evidence type="ECO:0000313" key="2">
    <source>
        <dbReference type="EMBL" id="CAL1535843.1"/>
    </source>
</evidence>
<protein>
    <submittedName>
        <fullName evidence="2">Uncharacterized protein</fullName>
    </submittedName>
</protein>
<evidence type="ECO:0000256" key="1">
    <source>
        <dbReference type="SAM" id="SignalP"/>
    </source>
</evidence>
<proteinExistence type="predicted"/>
<dbReference type="Proteomes" id="UP001497497">
    <property type="component" value="Unassembled WGS sequence"/>
</dbReference>
<dbReference type="EMBL" id="CAXITT010000212">
    <property type="protein sequence ID" value="CAL1535843.1"/>
    <property type="molecule type" value="Genomic_DNA"/>
</dbReference>
<keyword evidence="1" id="KW-0732">Signal</keyword>
<feature type="chain" id="PRO_5043550666" evidence="1">
    <location>
        <begin position="18"/>
        <end position="296"/>
    </location>
</feature>
<keyword evidence="3" id="KW-1185">Reference proteome</keyword>
<evidence type="ECO:0000313" key="3">
    <source>
        <dbReference type="Proteomes" id="UP001497497"/>
    </source>
</evidence>